<dbReference type="EMBL" id="JBHSWV010000112">
    <property type="protein sequence ID" value="MFC6764936.1"/>
    <property type="molecule type" value="Genomic_DNA"/>
</dbReference>
<dbReference type="SUPFAM" id="SSF53218">
    <property type="entry name" value="Molybdenum cofactor biosynthesis proteins"/>
    <property type="match status" value="1"/>
</dbReference>
<dbReference type="AlphaFoldDB" id="A0ABD5SNI5"/>
<dbReference type="PANTHER" id="PTHR43232">
    <property type="entry name" value="MOLYBDENUM COFACTOR BIOSYNTHESIS PROTEIN B"/>
    <property type="match status" value="1"/>
</dbReference>
<dbReference type="RefSeq" id="WP_273737983.1">
    <property type="nucleotide sequence ID" value="NZ_JAQIVI010000112.1"/>
</dbReference>
<evidence type="ECO:0000256" key="1">
    <source>
        <dbReference type="SAM" id="MobiDB-lite"/>
    </source>
</evidence>
<dbReference type="Gene3D" id="3.40.980.10">
    <property type="entry name" value="MoaB/Mog-like domain"/>
    <property type="match status" value="1"/>
</dbReference>
<dbReference type="SMART" id="SM00852">
    <property type="entry name" value="MoCF_biosynth"/>
    <property type="match status" value="1"/>
</dbReference>
<feature type="region of interest" description="Disordered" evidence="1">
    <location>
        <begin position="167"/>
        <end position="201"/>
    </location>
</feature>
<dbReference type="Proteomes" id="UP001596383">
    <property type="component" value="Unassembled WGS sequence"/>
</dbReference>
<gene>
    <name evidence="3" type="ORF">ACFQE6_07905</name>
</gene>
<dbReference type="PANTHER" id="PTHR43232:SF2">
    <property type="entry name" value="MOLYBDENUM COFACTOR BIOSYNTHESIS PROTEIN B"/>
    <property type="match status" value="1"/>
</dbReference>
<name>A0ABD5SNI5_9EURY</name>
<dbReference type="InterPro" id="IPR012245">
    <property type="entry name" value="MoaB"/>
</dbReference>
<evidence type="ECO:0000313" key="4">
    <source>
        <dbReference type="Proteomes" id="UP001596383"/>
    </source>
</evidence>
<sequence length="201" mass="20636">MDDTDAGDIPDPDDATLCTGVVTIASDRSLKDDAAGEAINEALADNGSEITVREHVGSDYDKVQSIVSRLIDRGDVEVVITAGATGVEPDDITIEAVDPLLEKELTAFSELFTVLAYERAGTKAVAARTLAGIAEGTPVFCLPGHPDAVRLALEEIILSEAAGIVELAREAEPDSEDGEEPGTADGPADTGASSEATNGGA</sequence>
<accession>A0ABD5SNI5</accession>
<feature type="domain" description="MoaB/Mog" evidence="2">
    <location>
        <begin position="20"/>
        <end position="164"/>
    </location>
</feature>
<dbReference type="InterPro" id="IPR036425">
    <property type="entry name" value="MoaB/Mog-like_dom_sf"/>
</dbReference>
<dbReference type="InterPro" id="IPR001453">
    <property type="entry name" value="MoaB/Mog_dom"/>
</dbReference>
<comment type="caution">
    <text evidence="3">The sequence shown here is derived from an EMBL/GenBank/DDBJ whole genome shotgun (WGS) entry which is preliminary data.</text>
</comment>
<protein>
    <submittedName>
        <fullName evidence="3">Molybdenum cofactor biosynthesis protein B</fullName>
    </submittedName>
</protein>
<reference evidence="3 4" key="1">
    <citation type="journal article" date="2019" name="Int. J. Syst. Evol. Microbiol.">
        <title>The Global Catalogue of Microorganisms (GCM) 10K type strain sequencing project: providing services to taxonomists for standard genome sequencing and annotation.</title>
        <authorList>
            <consortium name="The Broad Institute Genomics Platform"/>
            <consortium name="The Broad Institute Genome Sequencing Center for Infectious Disease"/>
            <person name="Wu L."/>
            <person name="Ma J."/>
        </authorList>
    </citation>
    <scope>NUCLEOTIDE SEQUENCE [LARGE SCALE GENOMIC DNA]</scope>
    <source>
        <strain evidence="3 4">LMG 29247</strain>
    </source>
</reference>
<evidence type="ECO:0000313" key="3">
    <source>
        <dbReference type="EMBL" id="MFC6764936.1"/>
    </source>
</evidence>
<organism evidence="3 4">
    <name type="scientific">Natrinema soli</name>
    <dbReference type="NCBI Taxonomy" id="1930624"/>
    <lineage>
        <taxon>Archaea</taxon>
        <taxon>Methanobacteriati</taxon>
        <taxon>Methanobacteriota</taxon>
        <taxon>Stenosarchaea group</taxon>
        <taxon>Halobacteria</taxon>
        <taxon>Halobacteriales</taxon>
        <taxon>Natrialbaceae</taxon>
        <taxon>Natrinema</taxon>
    </lineage>
</organism>
<proteinExistence type="predicted"/>
<evidence type="ECO:0000259" key="2">
    <source>
        <dbReference type="SMART" id="SM00852"/>
    </source>
</evidence>
<feature type="compositionally biased region" description="Acidic residues" evidence="1">
    <location>
        <begin position="173"/>
        <end position="182"/>
    </location>
</feature>
<feature type="compositionally biased region" description="Polar residues" evidence="1">
    <location>
        <begin position="191"/>
        <end position="201"/>
    </location>
</feature>
<keyword evidence="4" id="KW-1185">Reference proteome</keyword>
<dbReference type="Pfam" id="PF00994">
    <property type="entry name" value="MoCF_biosynth"/>
    <property type="match status" value="1"/>
</dbReference>